<protein>
    <submittedName>
        <fullName evidence="1">Uncharacterized protein</fullName>
    </submittedName>
</protein>
<evidence type="ECO:0000313" key="1">
    <source>
        <dbReference type="EMBL" id="ATL47527.1"/>
    </source>
</evidence>
<dbReference type="KEGG" id="cbae:COR50_10305"/>
<accession>A0A291QUC1</accession>
<reference evidence="1 2" key="1">
    <citation type="submission" date="2017-10" db="EMBL/GenBank/DDBJ databases">
        <title>Paenichitinophaga pekingensis gen. nov., sp. nov., isolated from activated sludge.</title>
        <authorList>
            <person name="Jin D."/>
            <person name="Kong X."/>
            <person name="Deng Y."/>
            <person name="Bai Z."/>
        </authorList>
    </citation>
    <scope>NUCLEOTIDE SEQUENCE [LARGE SCALE GENOMIC DNA]</scope>
    <source>
        <strain evidence="1 2">13</strain>
    </source>
</reference>
<organism evidence="1 2">
    <name type="scientific">Chitinophaga caeni</name>
    <dbReference type="NCBI Taxonomy" id="2029983"/>
    <lineage>
        <taxon>Bacteria</taxon>
        <taxon>Pseudomonadati</taxon>
        <taxon>Bacteroidota</taxon>
        <taxon>Chitinophagia</taxon>
        <taxon>Chitinophagales</taxon>
        <taxon>Chitinophagaceae</taxon>
        <taxon>Chitinophaga</taxon>
    </lineage>
</organism>
<dbReference type="EMBL" id="CP023777">
    <property type="protein sequence ID" value="ATL47527.1"/>
    <property type="molecule type" value="Genomic_DNA"/>
</dbReference>
<name>A0A291QUC1_9BACT</name>
<dbReference type="AlphaFoldDB" id="A0A291QUC1"/>
<sequence length="90" mass="9633">MIFANADLHPDASNVYTSDLAKLGTAVQNGQVNFATYALIYLGACNASTEYKSKNFPGGAFICNGVGKGYGCLCIWSGRFSHESCFHRGI</sequence>
<proteinExistence type="predicted"/>
<evidence type="ECO:0000313" key="2">
    <source>
        <dbReference type="Proteomes" id="UP000220133"/>
    </source>
</evidence>
<keyword evidence="2" id="KW-1185">Reference proteome</keyword>
<dbReference type="Proteomes" id="UP000220133">
    <property type="component" value="Chromosome"/>
</dbReference>
<gene>
    <name evidence="1" type="ORF">COR50_10305</name>
</gene>